<dbReference type="Proteomes" id="UP000265703">
    <property type="component" value="Unassembled WGS sequence"/>
</dbReference>
<keyword evidence="2" id="KW-0808">Transferase</keyword>
<dbReference type="InterPro" id="IPR011009">
    <property type="entry name" value="Kinase-like_dom_sf"/>
</dbReference>
<dbReference type="InterPro" id="IPR051681">
    <property type="entry name" value="Ser/Thr_Kinases-Pseudokinases"/>
</dbReference>
<evidence type="ECO:0000313" key="2">
    <source>
        <dbReference type="EMBL" id="RIA79769.1"/>
    </source>
</evidence>
<sequence>MLKLLADCENVIKFFGIYKLNGDQFLITEWCEHGNLEEYLLRNPELDWNIKVNIATGIANGLVFCHDRDIFHHDIRCSNILLDAHLCAKLSNFELSRKETDNTVPGLALVDTARYMAPEKLRNPNHFYTKKCDIFSLGIVLWVIAMQVKPYAGLKKSQIEELVLKGNHPEPVDENIPIKYKKIMEKAWDHNSNNRPEADKMYKKLSKCLEDDDEIYPVKDEPNNSAPVLNYSDLAQHDAQLDETKMYKQAVSYHNSRKYEEAWPIFYELASAGHKESLYYLGYYYEYGYVVLQDSKKVLKYYRESADKDCSRAAYCYAETCLKIAHEYMEKAAQLGQFKAGIKLAEFNFPHLPPQDTGNKLLRYLDADEIELQKRQPKDLAKYLKRIEGLRNKIKQIN</sequence>
<dbReference type="Pfam" id="PF07714">
    <property type="entry name" value="PK_Tyr_Ser-Thr"/>
    <property type="match status" value="1"/>
</dbReference>
<evidence type="ECO:0000313" key="3">
    <source>
        <dbReference type="Proteomes" id="UP000265703"/>
    </source>
</evidence>
<proteinExistence type="predicted"/>
<dbReference type="SUPFAM" id="SSF56112">
    <property type="entry name" value="Protein kinase-like (PK-like)"/>
    <property type="match status" value="1"/>
</dbReference>
<gene>
    <name evidence="2" type="ORF">C1645_42649</name>
</gene>
<feature type="domain" description="Protein kinase" evidence="1">
    <location>
        <begin position="1"/>
        <end position="209"/>
    </location>
</feature>
<organism evidence="2 3">
    <name type="scientific">Glomus cerebriforme</name>
    <dbReference type="NCBI Taxonomy" id="658196"/>
    <lineage>
        <taxon>Eukaryota</taxon>
        <taxon>Fungi</taxon>
        <taxon>Fungi incertae sedis</taxon>
        <taxon>Mucoromycota</taxon>
        <taxon>Glomeromycotina</taxon>
        <taxon>Glomeromycetes</taxon>
        <taxon>Glomerales</taxon>
        <taxon>Glomeraceae</taxon>
        <taxon>Glomus</taxon>
    </lineage>
</organism>
<dbReference type="SMART" id="SM00671">
    <property type="entry name" value="SEL1"/>
    <property type="match status" value="1"/>
</dbReference>
<dbReference type="SUPFAM" id="SSF81901">
    <property type="entry name" value="HCP-like"/>
    <property type="match status" value="1"/>
</dbReference>
<dbReference type="EMBL" id="QKYT01001154">
    <property type="protein sequence ID" value="RIA79769.1"/>
    <property type="molecule type" value="Genomic_DNA"/>
</dbReference>
<reference evidence="2 3" key="1">
    <citation type="submission" date="2018-06" db="EMBL/GenBank/DDBJ databases">
        <title>Comparative genomics reveals the genomic features of Rhizophagus irregularis, R. cerebriforme, R. diaphanum and Gigaspora rosea, and their symbiotic lifestyle signature.</title>
        <authorList>
            <person name="Morin E."/>
            <person name="San Clemente H."/>
            <person name="Chen E.C.H."/>
            <person name="De La Providencia I."/>
            <person name="Hainaut M."/>
            <person name="Kuo A."/>
            <person name="Kohler A."/>
            <person name="Murat C."/>
            <person name="Tang N."/>
            <person name="Roy S."/>
            <person name="Loubradou J."/>
            <person name="Henrissat B."/>
            <person name="Grigoriev I.V."/>
            <person name="Corradi N."/>
            <person name="Roux C."/>
            <person name="Martin F.M."/>
        </authorList>
    </citation>
    <scope>NUCLEOTIDE SEQUENCE [LARGE SCALE GENOMIC DNA]</scope>
    <source>
        <strain evidence="2 3">DAOM 227022</strain>
    </source>
</reference>
<dbReference type="GO" id="GO:0005524">
    <property type="term" value="F:ATP binding"/>
    <property type="evidence" value="ECO:0007669"/>
    <property type="project" value="InterPro"/>
</dbReference>
<dbReference type="InterPro" id="IPR000719">
    <property type="entry name" value="Prot_kinase_dom"/>
</dbReference>
<dbReference type="OrthoDB" id="2314769at2759"/>
<protein>
    <submittedName>
        <fullName evidence="2">Kinase-like domain-containing protein</fullName>
    </submittedName>
</protein>
<dbReference type="Gene3D" id="1.25.40.10">
    <property type="entry name" value="Tetratricopeptide repeat domain"/>
    <property type="match status" value="1"/>
</dbReference>
<keyword evidence="3" id="KW-1185">Reference proteome</keyword>
<dbReference type="InterPro" id="IPR001245">
    <property type="entry name" value="Ser-Thr/Tyr_kinase_cat_dom"/>
</dbReference>
<dbReference type="InterPro" id="IPR006597">
    <property type="entry name" value="Sel1-like"/>
</dbReference>
<dbReference type="PANTHER" id="PTHR44329">
    <property type="entry name" value="SERINE/THREONINE-PROTEIN KINASE TNNI3K-RELATED"/>
    <property type="match status" value="1"/>
</dbReference>
<dbReference type="InterPro" id="IPR011990">
    <property type="entry name" value="TPR-like_helical_dom_sf"/>
</dbReference>
<dbReference type="PROSITE" id="PS50011">
    <property type="entry name" value="PROTEIN_KINASE_DOM"/>
    <property type="match status" value="1"/>
</dbReference>
<name>A0A397S4V5_9GLOM</name>
<accession>A0A397S4V5</accession>
<dbReference type="InterPro" id="IPR008266">
    <property type="entry name" value="Tyr_kinase_AS"/>
</dbReference>
<evidence type="ECO:0000259" key="1">
    <source>
        <dbReference type="PROSITE" id="PS50011"/>
    </source>
</evidence>
<keyword evidence="2" id="KW-0418">Kinase</keyword>
<dbReference type="GO" id="GO:0004674">
    <property type="term" value="F:protein serine/threonine kinase activity"/>
    <property type="evidence" value="ECO:0007669"/>
    <property type="project" value="TreeGrafter"/>
</dbReference>
<dbReference type="Gene3D" id="1.10.510.10">
    <property type="entry name" value="Transferase(Phosphotransferase) domain 1"/>
    <property type="match status" value="1"/>
</dbReference>
<dbReference type="AlphaFoldDB" id="A0A397S4V5"/>
<dbReference type="PROSITE" id="PS00109">
    <property type="entry name" value="PROTEIN_KINASE_TYR"/>
    <property type="match status" value="1"/>
</dbReference>
<comment type="caution">
    <text evidence="2">The sequence shown here is derived from an EMBL/GenBank/DDBJ whole genome shotgun (WGS) entry which is preliminary data.</text>
</comment>